<keyword evidence="2" id="KW-0732">Signal</keyword>
<feature type="domain" description="CX" evidence="3">
    <location>
        <begin position="123"/>
        <end position="186"/>
    </location>
</feature>
<dbReference type="Pfam" id="PF01705">
    <property type="entry name" value="CX"/>
    <property type="match status" value="1"/>
</dbReference>
<dbReference type="PANTHER" id="PTHR47520:SF2">
    <property type="entry name" value="CX DOMAIN-CONTAINING PROTEIN"/>
    <property type="match status" value="1"/>
</dbReference>
<dbReference type="eggNOG" id="KOG2287">
    <property type="taxonomic scope" value="Eukaryota"/>
</dbReference>
<reference evidence="5" key="1">
    <citation type="submission" date="2016-11" db="UniProtKB">
        <authorList>
            <consortium name="WormBaseParasite"/>
        </authorList>
    </citation>
    <scope>IDENTIFICATION</scope>
</reference>
<dbReference type="InterPro" id="IPR002619">
    <property type="entry name" value="CX"/>
</dbReference>
<evidence type="ECO:0000313" key="4">
    <source>
        <dbReference type="Proteomes" id="UP000095282"/>
    </source>
</evidence>
<dbReference type="STRING" id="1561998.A0A1I7T5V6"/>
<keyword evidence="1" id="KW-0472">Membrane</keyword>
<evidence type="ECO:0000313" key="5">
    <source>
        <dbReference type="WBParaSite" id="Csp11.Scaffold516.g2697.t1"/>
    </source>
</evidence>
<keyword evidence="1" id="KW-0812">Transmembrane</keyword>
<feature type="chain" id="PRO_5009307099" evidence="2">
    <location>
        <begin position="19"/>
        <end position="252"/>
    </location>
</feature>
<proteinExistence type="predicted"/>
<dbReference type="PANTHER" id="PTHR47520">
    <property type="entry name" value="CX DOMAIN-CONTAINING PROTEIN-RELATED"/>
    <property type="match status" value="1"/>
</dbReference>
<dbReference type="WBParaSite" id="Csp11.Scaffold516.g2697.t1">
    <property type="protein sequence ID" value="Csp11.Scaffold516.g2697.t1"/>
    <property type="gene ID" value="Csp11.Scaffold516.g2697"/>
</dbReference>
<protein>
    <submittedName>
        <fullName evidence="5">CX domain-containing protein</fullName>
    </submittedName>
</protein>
<sequence length="252" mass="26755">MKLFILLTLLCFDVDGRGGGGRGGGGGGRGGGGARAGVGRGGGIGASGVRGSSSFSGGYRSGSGGWKAGSSSSAHTYGSSSFRSTIFAPSYSQSHSPIFTSSLTNYMIISSLSRPILYDNRQYYWSSSHAQEKLSPEQYPTLCEYQIGPDDGQLQNVTFANGTSAKSLYFGCPGSMVQCCGLYCCHNIAQYVFMIIMGIVISVAIFFMICGECGKKKQSTGVRYRRASDPVPVPCDRTRAIPLKDIDRSRKL</sequence>
<evidence type="ECO:0000256" key="2">
    <source>
        <dbReference type="SAM" id="SignalP"/>
    </source>
</evidence>
<evidence type="ECO:0000256" key="1">
    <source>
        <dbReference type="SAM" id="Phobius"/>
    </source>
</evidence>
<keyword evidence="1" id="KW-1133">Transmembrane helix</keyword>
<dbReference type="Proteomes" id="UP000095282">
    <property type="component" value="Unplaced"/>
</dbReference>
<accession>A0A1I7T5V6</accession>
<feature type="transmembrane region" description="Helical" evidence="1">
    <location>
        <begin position="188"/>
        <end position="209"/>
    </location>
</feature>
<name>A0A1I7T5V6_9PELO</name>
<evidence type="ECO:0000259" key="3">
    <source>
        <dbReference type="Pfam" id="PF01705"/>
    </source>
</evidence>
<keyword evidence="4" id="KW-1185">Reference proteome</keyword>
<organism evidence="4 5">
    <name type="scientific">Caenorhabditis tropicalis</name>
    <dbReference type="NCBI Taxonomy" id="1561998"/>
    <lineage>
        <taxon>Eukaryota</taxon>
        <taxon>Metazoa</taxon>
        <taxon>Ecdysozoa</taxon>
        <taxon>Nematoda</taxon>
        <taxon>Chromadorea</taxon>
        <taxon>Rhabditida</taxon>
        <taxon>Rhabditina</taxon>
        <taxon>Rhabditomorpha</taxon>
        <taxon>Rhabditoidea</taxon>
        <taxon>Rhabditidae</taxon>
        <taxon>Peloderinae</taxon>
        <taxon>Caenorhabditis</taxon>
    </lineage>
</organism>
<dbReference type="AlphaFoldDB" id="A0A1I7T5V6"/>
<feature type="signal peptide" evidence="2">
    <location>
        <begin position="1"/>
        <end position="18"/>
    </location>
</feature>